<comment type="caution">
    <text evidence="3">The sequence shown here is derived from an EMBL/GenBank/DDBJ whole genome shotgun (WGS) entry which is preliminary data.</text>
</comment>
<organism evidence="3 4">
    <name type="scientific">Paenibacillus silagei</name>
    <dbReference type="NCBI Taxonomy" id="1670801"/>
    <lineage>
        <taxon>Bacteria</taxon>
        <taxon>Bacillati</taxon>
        <taxon>Bacillota</taxon>
        <taxon>Bacilli</taxon>
        <taxon>Bacillales</taxon>
        <taxon>Paenibacillaceae</taxon>
        <taxon>Paenibacillus</taxon>
    </lineage>
</organism>
<evidence type="ECO:0000259" key="2">
    <source>
        <dbReference type="PROSITE" id="PS50937"/>
    </source>
</evidence>
<gene>
    <name evidence="3" type="ORF">J2Z70_000820</name>
</gene>
<dbReference type="Pfam" id="PF13411">
    <property type="entry name" value="MerR_1"/>
    <property type="match status" value="1"/>
</dbReference>
<dbReference type="PANTHER" id="PTHR30204:SF82">
    <property type="entry name" value="TRANSCRIPTIONAL REGULATOR, MERR FAMILY"/>
    <property type="match status" value="1"/>
</dbReference>
<dbReference type="CDD" id="cd01109">
    <property type="entry name" value="HTH_YyaN"/>
    <property type="match status" value="1"/>
</dbReference>
<keyword evidence="1 3" id="KW-0238">DNA-binding</keyword>
<feature type="domain" description="HTH merR-type" evidence="2">
    <location>
        <begin position="1"/>
        <end position="70"/>
    </location>
</feature>
<dbReference type="SUPFAM" id="SSF46955">
    <property type="entry name" value="Putative DNA-binding domain"/>
    <property type="match status" value="1"/>
</dbReference>
<name>A0ABS4NMP8_9BACL</name>
<keyword evidence="4" id="KW-1185">Reference proteome</keyword>
<dbReference type="InterPro" id="IPR009061">
    <property type="entry name" value="DNA-bd_dom_put_sf"/>
</dbReference>
<dbReference type="GO" id="GO:0003677">
    <property type="term" value="F:DNA binding"/>
    <property type="evidence" value="ECO:0007669"/>
    <property type="project" value="UniProtKB-KW"/>
</dbReference>
<evidence type="ECO:0000313" key="3">
    <source>
        <dbReference type="EMBL" id="MBP2110680.1"/>
    </source>
</evidence>
<evidence type="ECO:0000313" key="4">
    <source>
        <dbReference type="Proteomes" id="UP000773462"/>
    </source>
</evidence>
<protein>
    <submittedName>
        <fullName evidence="3">DNA-binding transcriptional MerR regulator</fullName>
    </submittedName>
</protein>
<dbReference type="PANTHER" id="PTHR30204">
    <property type="entry name" value="REDOX-CYCLING DRUG-SENSING TRANSCRIPTIONAL ACTIVATOR SOXR"/>
    <property type="match status" value="1"/>
</dbReference>
<dbReference type="SMART" id="SM00422">
    <property type="entry name" value="HTH_MERR"/>
    <property type="match status" value="1"/>
</dbReference>
<dbReference type="InterPro" id="IPR000551">
    <property type="entry name" value="MerR-type_HTH_dom"/>
</dbReference>
<proteinExistence type="predicted"/>
<reference evidence="3 4" key="1">
    <citation type="submission" date="2021-03" db="EMBL/GenBank/DDBJ databases">
        <title>Genomic Encyclopedia of Type Strains, Phase IV (KMG-IV): sequencing the most valuable type-strain genomes for metagenomic binning, comparative biology and taxonomic classification.</title>
        <authorList>
            <person name="Goeker M."/>
        </authorList>
    </citation>
    <scope>NUCLEOTIDE SEQUENCE [LARGE SCALE GENOMIC DNA]</scope>
    <source>
        <strain evidence="3 4">DSM 101953</strain>
    </source>
</reference>
<dbReference type="PROSITE" id="PS50937">
    <property type="entry name" value="HTH_MERR_2"/>
    <property type="match status" value="1"/>
</dbReference>
<dbReference type="Gene3D" id="1.10.1660.10">
    <property type="match status" value="1"/>
</dbReference>
<accession>A0ABS4NMP8</accession>
<dbReference type="EMBL" id="JAGGLV010000002">
    <property type="protein sequence ID" value="MBP2110680.1"/>
    <property type="molecule type" value="Genomic_DNA"/>
</dbReference>
<evidence type="ECO:0000256" key="1">
    <source>
        <dbReference type="ARBA" id="ARBA00023125"/>
    </source>
</evidence>
<dbReference type="RefSeq" id="WP_036733172.1">
    <property type="nucleotide sequence ID" value="NZ_JAGGLV010000002.1"/>
</dbReference>
<sequence>MYSINEVAAICEVTAHTLRFYDKEGLMPFVGRNEAGNRTFSEGDLLMVKVICCLKNTGMPIKEIKRYIDLVIEGDSTRETRRGMMIAHRKEVLRQMEELKKSLNIIDLKVAMYETHNMDLLREI</sequence>
<dbReference type="InterPro" id="IPR047057">
    <property type="entry name" value="MerR_fam"/>
</dbReference>
<dbReference type="Proteomes" id="UP000773462">
    <property type="component" value="Unassembled WGS sequence"/>
</dbReference>